<proteinExistence type="predicted"/>
<dbReference type="InterPro" id="IPR029068">
    <property type="entry name" value="Glyas_Bleomycin-R_OHBP_Dase"/>
</dbReference>
<protein>
    <submittedName>
        <fullName evidence="3">VOC family protein</fullName>
    </submittedName>
</protein>
<evidence type="ECO:0000256" key="1">
    <source>
        <dbReference type="ARBA" id="ARBA00022723"/>
    </source>
</evidence>
<dbReference type="PANTHER" id="PTHR43048">
    <property type="entry name" value="METHYLMALONYL-COA EPIMERASE"/>
    <property type="match status" value="1"/>
</dbReference>
<evidence type="ECO:0000259" key="2">
    <source>
        <dbReference type="PROSITE" id="PS51819"/>
    </source>
</evidence>
<gene>
    <name evidence="3" type="ORF">OCV88_01895</name>
</gene>
<evidence type="ECO:0000313" key="4">
    <source>
        <dbReference type="Proteomes" id="UP001652442"/>
    </source>
</evidence>
<dbReference type="SUPFAM" id="SSF54593">
    <property type="entry name" value="Glyoxalase/Bleomycin resistance protein/Dihydroxybiphenyl dioxygenase"/>
    <property type="match status" value="1"/>
</dbReference>
<organism evidence="3 4">
    <name type="scientific">Brotonthovivens ammoniilytica</name>
    <dbReference type="NCBI Taxonomy" id="2981725"/>
    <lineage>
        <taxon>Bacteria</taxon>
        <taxon>Bacillati</taxon>
        <taxon>Bacillota</taxon>
        <taxon>Clostridia</taxon>
        <taxon>Lachnospirales</taxon>
        <taxon>Lachnospiraceae</taxon>
        <taxon>Brotonthovivens</taxon>
    </lineage>
</organism>
<dbReference type="InterPro" id="IPR051785">
    <property type="entry name" value="MMCE/EMCE_epimerase"/>
</dbReference>
<keyword evidence="4" id="KW-1185">Reference proteome</keyword>
<keyword evidence="1" id="KW-0479">Metal-binding</keyword>
<reference evidence="3 4" key="1">
    <citation type="journal article" date="2021" name="ISME Commun">
        <title>Automated analysis of genomic sequences facilitates high-throughput and comprehensive description of bacteria.</title>
        <authorList>
            <person name="Hitch T.C.A."/>
        </authorList>
    </citation>
    <scope>NUCLEOTIDE SEQUENCE [LARGE SCALE GENOMIC DNA]</scope>
    <source>
        <strain evidence="3 4">Sanger_109</strain>
    </source>
</reference>
<feature type="domain" description="VOC" evidence="2">
    <location>
        <begin position="8"/>
        <end position="155"/>
    </location>
</feature>
<dbReference type="PROSITE" id="PS51819">
    <property type="entry name" value="VOC"/>
    <property type="match status" value="1"/>
</dbReference>
<dbReference type="Gene3D" id="3.10.180.10">
    <property type="entry name" value="2,3-Dihydroxybiphenyl 1,2-Dioxygenase, domain 1"/>
    <property type="match status" value="1"/>
</dbReference>
<accession>A0ABT2THC2</accession>
<evidence type="ECO:0000313" key="3">
    <source>
        <dbReference type="EMBL" id="MCU6761087.1"/>
    </source>
</evidence>
<dbReference type="Pfam" id="PF13669">
    <property type="entry name" value="Glyoxalase_4"/>
    <property type="match status" value="1"/>
</dbReference>
<sequence>MAAKQISQITQIGIVTGDLKKMMKNYEEKLGIGPFEIVVDGANGIGAKAENLKVHGKLQDFEVLVACCKLEAVEIELIQPLDDKSIYAEHLRKHGEGVINHIAIVTPDNAAFRTLMKEENVESILKGDVNPAEGESFEYFDCGELMGTIVELHDPEPVE</sequence>
<dbReference type="PANTHER" id="PTHR43048:SF3">
    <property type="entry name" value="METHYLMALONYL-COA EPIMERASE, MITOCHONDRIAL"/>
    <property type="match status" value="1"/>
</dbReference>
<dbReference type="InterPro" id="IPR037523">
    <property type="entry name" value="VOC_core"/>
</dbReference>
<comment type="caution">
    <text evidence="3">The sequence shown here is derived from an EMBL/GenBank/DDBJ whole genome shotgun (WGS) entry which is preliminary data.</text>
</comment>
<dbReference type="RefSeq" id="WP_262590595.1">
    <property type="nucleotide sequence ID" value="NZ_JAOQJQ010000001.1"/>
</dbReference>
<dbReference type="Proteomes" id="UP001652442">
    <property type="component" value="Unassembled WGS sequence"/>
</dbReference>
<dbReference type="EMBL" id="JAOQJQ010000001">
    <property type="protein sequence ID" value="MCU6761087.1"/>
    <property type="molecule type" value="Genomic_DNA"/>
</dbReference>
<name>A0ABT2THC2_9FIRM</name>